<dbReference type="PANTHER" id="PTHR39164:SF1">
    <property type="entry name" value="PROTEIN CCDC"/>
    <property type="match status" value="1"/>
</dbReference>
<keyword evidence="3" id="KW-1185">Reference proteome</keyword>
<dbReference type="EMBL" id="JACXAH010000002">
    <property type="protein sequence ID" value="MBD1371130.1"/>
    <property type="molecule type" value="Genomic_DNA"/>
</dbReference>
<evidence type="ECO:0000313" key="2">
    <source>
        <dbReference type="EMBL" id="MBD1371130.1"/>
    </source>
</evidence>
<comment type="caution">
    <text evidence="2">The sequence shown here is derived from an EMBL/GenBank/DDBJ whole genome shotgun (WGS) entry which is preliminary data.</text>
</comment>
<dbReference type="Pfam" id="PF07301">
    <property type="entry name" value="DUF1453"/>
    <property type="match status" value="1"/>
</dbReference>
<sequence length="170" mass="19697">MGQMIPFQIQTLIPITAICMGITIMVLRIRATQKPTSAKKIILPPFAMSTGFLMFILLPTTRIPWSWAFFSFAIGAIFLATPLIRTSQFHIVEDQIYLKRSRAFIFILLLLGIVRFSLHSYIEQYLSIFQTAGLFFILAFGMLLPWRISMYIQYKQLQTKLHMKQTLALR</sequence>
<accession>A0A926RSF8</accession>
<dbReference type="InterPro" id="IPR058247">
    <property type="entry name" value="DUF1453"/>
</dbReference>
<proteinExistence type="predicted"/>
<organism evidence="2 3">
    <name type="scientific">Polycladospora coralii</name>
    <dbReference type="NCBI Taxonomy" id="2771432"/>
    <lineage>
        <taxon>Bacteria</taxon>
        <taxon>Bacillati</taxon>
        <taxon>Bacillota</taxon>
        <taxon>Bacilli</taxon>
        <taxon>Bacillales</taxon>
        <taxon>Thermoactinomycetaceae</taxon>
        <taxon>Polycladospora</taxon>
    </lineage>
</organism>
<feature type="transmembrane region" description="Helical" evidence="1">
    <location>
        <begin position="128"/>
        <end position="146"/>
    </location>
</feature>
<keyword evidence="1" id="KW-0472">Membrane</keyword>
<feature type="transmembrane region" description="Helical" evidence="1">
    <location>
        <begin position="41"/>
        <end position="59"/>
    </location>
</feature>
<feature type="transmembrane region" description="Helical" evidence="1">
    <location>
        <begin position="12"/>
        <end position="29"/>
    </location>
</feature>
<keyword evidence="1" id="KW-1133">Transmembrane helix</keyword>
<dbReference type="RefSeq" id="WP_191138979.1">
    <property type="nucleotide sequence ID" value="NZ_JACXAG020000002.1"/>
</dbReference>
<dbReference type="PIRSF" id="PIRSF021441">
    <property type="entry name" value="DUF1453"/>
    <property type="match status" value="1"/>
</dbReference>
<dbReference type="PANTHER" id="PTHR39164">
    <property type="entry name" value="PROTEIN CCDC"/>
    <property type="match status" value="1"/>
</dbReference>
<reference evidence="2" key="1">
    <citation type="submission" date="2020-09" db="EMBL/GenBank/DDBJ databases">
        <title>A novel bacterium of genus Hazenella, isolated from South China Sea.</title>
        <authorList>
            <person name="Huang H."/>
            <person name="Mo K."/>
            <person name="Hu Y."/>
        </authorList>
    </citation>
    <scope>NUCLEOTIDE SEQUENCE</scope>
    <source>
        <strain evidence="2">IB182357</strain>
    </source>
</reference>
<dbReference type="InterPro" id="IPR031306">
    <property type="entry name" value="CcdC"/>
</dbReference>
<dbReference type="Proteomes" id="UP000661691">
    <property type="component" value="Unassembled WGS sequence"/>
</dbReference>
<feature type="transmembrane region" description="Helical" evidence="1">
    <location>
        <begin position="104"/>
        <end position="122"/>
    </location>
</feature>
<keyword evidence="1" id="KW-0812">Transmembrane</keyword>
<protein>
    <submittedName>
        <fullName evidence="2">Cytochrome c biogenesis protein CcdC</fullName>
    </submittedName>
</protein>
<evidence type="ECO:0000256" key="1">
    <source>
        <dbReference type="SAM" id="Phobius"/>
    </source>
</evidence>
<gene>
    <name evidence="2" type="ORF">IC620_01995</name>
</gene>
<evidence type="ECO:0000313" key="3">
    <source>
        <dbReference type="Proteomes" id="UP000661691"/>
    </source>
</evidence>
<name>A0A926RSF8_9BACL</name>
<dbReference type="AlphaFoldDB" id="A0A926RSF8"/>
<feature type="transmembrane region" description="Helical" evidence="1">
    <location>
        <begin position="65"/>
        <end position="84"/>
    </location>
</feature>